<reference evidence="4 5" key="1">
    <citation type="submission" date="2017-03" db="EMBL/GenBank/DDBJ databases">
        <title>Genomic and clinical evidence uncovers the enterohepatic species Helicobacter valdiviensis as a potential human intestinal pathogen.</title>
        <authorList>
            <person name="Fresia P."/>
            <person name="Jara R."/>
            <person name="Sierra R."/>
            <person name="Ferres I."/>
            <person name="Greif G."/>
            <person name="Iraola G."/>
            <person name="Collado L."/>
        </authorList>
    </citation>
    <scope>NUCLEOTIDE SEQUENCE [LARGE SCALE GENOMIC DNA]</scope>
    <source>
        <strain evidence="4 5">WBE14</strain>
    </source>
</reference>
<evidence type="ECO:0000256" key="3">
    <source>
        <dbReference type="SAM" id="Coils"/>
    </source>
</evidence>
<dbReference type="EMBL" id="NBIU01000039">
    <property type="protein sequence ID" value="PZT47364.1"/>
    <property type="molecule type" value="Genomic_DNA"/>
</dbReference>
<organism evidence="4 5">
    <name type="scientific">Helicobacter valdiviensis</name>
    <dbReference type="NCBI Taxonomy" id="1458358"/>
    <lineage>
        <taxon>Bacteria</taxon>
        <taxon>Pseudomonadati</taxon>
        <taxon>Campylobacterota</taxon>
        <taxon>Epsilonproteobacteria</taxon>
        <taxon>Campylobacterales</taxon>
        <taxon>Helicobacteraceae</taxon>
        <taxon>Helicobacter</taxon>
    </lineage>
</organism>
<evidence type="ECO:0000313" key="4">
    <source>
        <dbReference type="EMBL" id="PZT47364.1"/>
    </source>
</evidence>
<dbReference type="Gene3D" id="2.20.200.10">
    <property type="entry name" value="Outer membrane efflux proteins (OEP)"/>
    <property type="match status" value="1"/>
</dbReference>
<proteinExistence type="inferred from homology"/>
<gene>
    <name evidence="4" type="ORF">B6S12_09470</name>
</gene>
<keyword evidence="2" id="KW-1134">Transmembrane beta strand</keyword>
<dbReference type="NCBIfam" id="TIGR01845">
    <property type="entry name" value="outer_NodT"/>
    <property type="match status" value="1"/>
</dbReference>
<dbReference type="PROSITE" id="PS51257">
    <property type="entry name" value="PROKAR_LIPOPROTEIN"/>
    <property type="match status" value="1"/>
</dbReference>
<dbReference type="AlphaFoldDB" id="A0A2W6MS17"/>
<sequence>MKNRIIALTFGAGMLFVGCSLSPKYEKPTTNLPQSFEVENPKLDMSAMVSQTWWKDFEDEDLDALIKEALENNYDLAVAMERVSQARSMWGYARSDRYPSISAQGEATRNKANPQNNKPNNYNNFSLSAVFNYELDLWGRARDTDRSAYATLLATKASRDTIMLSLVAGVAESYFALLTINNQVQISQNTLKARTESYEYRKKEYEAGKISEIDMQQAKSEMENVRAQLQSLLMEQNSAQTALMILLGRDPQGIFKVELPTKAKALPKAPIVPVNLPSELLEQRPDIEAAEQDLKAANFSIGVARSAYFPTISLTGMAGYVNPKLNELIKNSSSTWNYGGNFLGNLLDFGRTSANVELSKSQYREMVLNYAQTVRNAFGEVRDSLFNYSMSEQRLKSLNDRVEALRRTLVLAELRYAEGYTNYLEVLNTQEMLFAAELEEQSAMLDHLSSAINVYKSFGGGWDKATYEDKE</sequence>
<dbReference type="InterPro" id="IPR003423">
    <property type="entry name" value="OMP_efflux"/>
</dbReference>
<dbReference type="Pfam" id="PF02321">
    <property type="entry name" value="OEP"/>
    <property type="match status" value="2"/>
</dbReference>
<dbReference type="InterPro" id="IPR010131">
    <property type="entry name" value="MdtP/NodT-like"/>
</dbReference>
<dbReference type="SUPFAM" id="SSF56954">
    <property type="entry name" value="Outer membrane efflux proteins (OEP)"/>
    <property type="match status" value="1"/>
</dbReference>
<dbReference type="Gene3D" id="1.20.1600.10">
    <property type="entry name" value="Outer membrane efflux proteins (OEP)"/>
    <property type="match status" value="1"/>
</dbReference>
<comment type="caution">
    <text evidence="4">The sequence shown here is derived from an EMBL/GenBank/DDBJ whole genome shotgun (WGS) entry which is preliminary data.</text>
</comment>
<evidence type="ECO:0000256" key="2">
    <source>
        <dbReference type="RuleBase" id="RU362097"/>
    </source>
</evidence>
<evidence type="ECO:0000313" key="5">
    <source>
        <dbReference type="Proteomes" id="UP000249746"/>
    </source>
</evidence>
<dbReference type="Proteomes" id="UP000249746">
    <property type="component" value="Unassembled WGS sequence"/>
</dbReference>
<comment type="subcellular location">
    <subcellularLocation>
        <location evidence="2">Cell membrane</location>
        <topology evidence="2">Lipid-anchor</topology>
    </subcellularLocation>
</comment>
<comment type="similarity">
    <text evidence="1 2">Belongs to the outer membrane factor (OMF) (TC 1.B.17) family.</text>
</comment>
<keyword evidence="2" id="KW-0472">Membrane</keyword>
<keyword evidence="5" id="KW-1185">Reference proteome</keyword>
<dbReference type="OrthoDB" id="9783163at2"/>
<dbReference type="PANTHER" id="PTHR30203">
    <property type="entry name" value="OUTER MEMBRANE CATION EFFLUX PROTEIN"/>
    <property type="match status" value="1"/>
</dbReference>
<evidence type="ECO:0000256" key="1">
    <source>
        <dbReference type="ARBA" id="ARBA00007613"/>
    </source>
</evidence>
<accession>A0A2W6MS17</accession>
<keyword evidence="2" id="KW-0564">Palmitate</keyword>
<keyword evidence="2" id="KW-0449">Lipoprotein</keyword>
<keyword evidence="3" id="KW-0175">Coiled coil</keyword>
<protein>
    <submittedName>
        <fullName evidence="4">Cation transporter</fullName>
    </submittedName>
</protein>
<dbReference type="RefSeq" id="WP_111230554.1">
    <property type="nucleotide sequence ID" value="NZ_NBIU01000039.1"/>
</dbReference>
<name>A0A2W6MS17_9HELI</name>
<dbReference type="GO" id="GO:0005886">
    <property type="term" value="C:plasma membrane"/>
    <property type="evidence" value="ECO:0007669"/>
    <property type="project" value="UniProtKB-SubCell"/>
</dbReference>
<dbReference type="GO" id="GO:0015562">
    <property type="term" value="F:efflux transmembrane transporter activity"/>
    <property type="evidence" value="ECO:0007669"/>
    <property type="project" value="InterPro"/>
</dbReference>
<keyword evidence="2" id="KW-0812">Transmembrane</keyword>
<dbReference type="PANTHER" id="PTHR30203:SF33">
    <property type="entry name" value="BLR4455 PROTEIN"/>
    <property type="match status" value="1"/>
</dbReference>
<feature type="coiled-coil region" evidence="3">
    <location>
        <begin position="388"/>
        <end position="415"/>
    </location>
</feature>